<dbReference type="GeneID" id="33559090"/>
<dbReference type="RefSeq" id="XP_021867767.1">
    <property type="nucleotide sequence ID" value="XM_022017281.1"/>
</dbReference>
<dbReference type="SMART" id="SM00292">
    <property type="entry name" value="BRCT"/>
    <property type="match status" value="1"/>
</dbReference>
<dbReference type="PANTHER" id="PTHR45990">
    <property type="entry name" value="DNA REPAIR PROTEIN REV1"/>
    <property type="match status" value="1"/>
</dbReference>
<dbReference type="GO" id="GO:0005634">
    <property type="term" value="C:nucleus"/>
    <property type="evidence" value="ECO:0007669"/>
    <property type="project" value="TreeGrafter"/>
</dbReference>
<dbReference type="AlphaFoldDB" id="A0A1Y1U611"/>
<keyword evidence="4" id="KW-1185">Reference proteome</keyword>
<dbReference type="GO" id="GO:0070987">
    <property type="term" value="P:error-free translesion synthesis"/>
    <property type="evidence" value="ECO:0007669"/>
    <property type="project" value="TreeGrafter"/>
</dbReference>
<organism evidence="3 4">
    <name type="scientific">Kockovaella imperatae</name>
    <dbReference type="NCBI Taxonomy" id="4999"/>
    <lineage>
        <taxon>Eukaryota</taxon>
        <taxon>Fungi</taxon>
        <taxon>Dikarya</taxon>
        <taxon>Basidiomycota</taxon>
        <taxon>Agaricomycotina</taxon>
        <taxon>Tremellomycetes</taxon>
        <taxon>Tremellales</taxon>
        <taxon>Cuniculitremaceae</taxon>
        <taxon>Kockovaella</taxon>
    </lineage>
</organism>
<protein>
    <submittedName>
        <fullName evidence="3">BRCT domain-containing protein</fullName>
    </submittedName>
</protein>
<dbReference type="GO" id="GO:0003887">
    <property type="term" value="F:DNA-directed DNA polymerase activity"/>
    <property type="evidence" value="ECO:0007669"/>
    <property type="project" value="TreeGrafter"/>
</dbReference>
<dbReference type="GO" id="GO:0042276">
    <property type="term" value="P:error-prone translesion synthesis"/>
    <property type="evidence" value="ECO:0007669"/>
    <property type="project" value="TreeGrafter"/>
</dbReference>
<sequence>MPTPLSPSSSQEIISISPPPEASSSRSQKRKFVDPLATTLPRPETFIPRGELKDDIARHIEEQEKRIDIQNGKRRVKREASGSKRVKVEDGVEMSRTQVTNRMMATLGKDDNPITNSDLYSRTDHFVSASTGHQQSNRGGGSSGAATYWAVRTAKMEDQAREKKSDLFKGCVFYLNGSTGPKVSNLQAQHMITANGGRFLAMCNASCTHIIASGGLSGSKTQKWIDGQAGRGASKRTKVVRVDWLLDCVERGRRINEADYGVIKDSSQKSLLGVFSKSSSSPSR</sequence>
<dbReference type="EMBL" id="NBSH01000021">
    <property type="protein sequence ID" value="ORX33432.1"/>
    <property type="molecule type" value="Genomic_DNA"/>
</dbReference>
<dbReference type="STRING" id="4999.A0A1Y1U611"/>
<reference evidence="3 4" key="1">
    <citation type="submission" date="2017-03" db="EMBL/GenBank/DDBJ databases">
        <title>Widespread Adenine N6-methylation of Active Genes in Fungi.</title>
        <authorList>
            <consortium name="DOE Joint Genome Institute"/>
            <person name="Mondo S.J."/>
            <person name="Dannebaum R.O."/>
            <person name="Kuo R.C."/>
            <person name="Louie K.B."/>
            <person name="Bewick A.J."/>
            <person name="Labutti K."/>
            <person name="Haridas S."/>
            <person name="Kuo A."/>
            <person name="Salamov A."/>
            <person name="Ahrendt S.R."/>
            <person name="Lau R."/>
            <person name="Bowen B.P."/>
            <person name="Lipzen A."/>
            <person name="Sullivan W."/>
            <person name="Andreopoulos W.B."/>
            <person name="Clum A."/>
            <person name="Lindquist E."/>
            <person name="Daum C."/>
            <person name="Northen T.R."/>
            <person name="Ramamoorthy G."/>
            <person name="Schmitz R.J."/>
            <person name="Gryganskyi A."/>
            <person name="Culley D."/>
            <person name="Magnuson J."/>
            <person name="James T.Y."/>
            <person name="O'Malley M.A."/>
            <person name="Stajich J.E."/>
            <person name="Spatafora J.W."/>
            <person name="Visel A."/>
            <person name="Grigoriev I.V."/>
        </authorList>
    </citation>
    <scope>NUCLEOTIDE SEQUENCE [LARGE SCALE GENOMIC DNA]</scope>
    <source>
        <strain evidence="3 4">NRRL Y-17943</strain>
    </source>
</reference>
<feature type="domain" description="BRCT" evidence="2">
    <location>
        <begin position="163"/>
        <end position="262"/>
    </location>
</feature>
<dbReference type="InParanoid" id="A0A1Y1U611"/>
<dbReference type="CDD" id="cd17719">
    <property type="entry name" value="BRCT_Rev1"/>
    <property type="match status" value="1"/>
</dbReference>
<dbReference type="OrthoDB" id="427711at2759"/>
<dbReference type="Proteomes" id="UP000193218">
    <property type="component" value="Unassembled WGS sequence"/>
</dbReference>
<comment type="caution">
    <text evidence="3">The sequence shown here is derived from an EMBL/GenBank/DDBJ whole genome shotgun (WGS) entry which is preliminary data.</text>
</comment>
<evidence type="ECO:0000313" key="4">
    <source>
        <dbReference type="Proteomes" id="UP000193218"/>
    </source>
</evidence>
<dbReference type="Gene3D" id="3.40.50.10190">
    <property type="entry name" value="BRCT domain"/>
    <property type="match status" value="1"/>
</dbReference>
<gene>
    <name evidence="3" type="ORF">BD324DRAFT_639753</name>
</gene>
<accession>A0A1Y1U611</accession>
<dbReference type="PROSITE" id="PS50172">
    <property type="entry name" value="BRCT"/>
    <property type="match status" value="1"/>
</dbReference>
<dbReference type="PANTHER" id="PTHR45990:SF1">
    <property type="entry name" value="DNA REPAIR PROTEIN REV1"/>
    <property type="match status" value="1"/>
</dbReference>
<feature type="region of interest" description="Disordered" evidence="1">
    <location>
        <begin position="1"/>
        <end position="47"/>
    </location>
</feature>
<dbReference type="Pfam" id="PF16589">
    <property type="entry name" value="BRCT_2"/>
    <property type="match status" value="1"/>
</dbReference>
<feature type="compositionally biased region" description="Low complexity" evidence="1">
    <location>
        <begin position="1"/>
        <end position="26"/>
    </location>
</feature>
<dbReference type="InterPro" id="IPR001357">
    <property type="entry name" value="BRCT_dom"/>
</dbReference>
<dbReference type="InterPro" id="IPR036420">
    <property type="entry name" value="BRCT_dom_sf"/>
</dbReference>
<evidence type="ECO:0000259" key="2">
    <source>
        <dbReference type="PROSITE" id="PS50172"/>
    </source>
</evidence>
<name>A0A1Y1U611_9TREE</name>
<proteinExistence type="predicted"/>
<dbReference type="GO" id="GO:0017125">
    <property type="term" value="F:deoxycytidyl transferase activity"/>
    <property type="evidence" value="ECO:0007669"/>
    <property type="project" value="TreeGrafter"/>
</dbReference>
<dbReference type="SUPFAM" id="SSF52113">
    <property type="entry name" value="BRCT domain"/>
    <property type="match status" value="1"/>
</dbReference>
<evidence type="ECO:0000313" key="3">
    <source>
        <dbReference type="EMBL" id="ORX33432.1"/>
    </source>
</evidence>
<evidence type="ECO:0000256" key="1">
    <source>
        <dbReference type="SAM" id="MobiDB-lite"/>
    </source>
</evidence>